<keyword evidence="6" id="KW-0418">Kinase</keyword>
<feature type="region of interest" description="Disordered" evidence="11">
    <location>
        <begin position="1"/>
        <end position="318"/>
    </location>
</feature>
<feature type="compositionally biased region" description="Basic and acidic residues" evidence="11">
    <location>
        <begin position="19"/>
        <end position="46"/>
    </location>
</feature>
<dbReference type="Gene3D" id="3.30.760.10">
    <property type="entry name" value="RNA Cap, Translation Initiation Factor Eif4e"/>
    <property type="match status" value="1"/>
</dbReference>
<evidence type="ECO:0000256" key="7">
    <source>
        <dbReference type="ARBA" id="ARBA00022840"/>
    </source>
</evidence>
<dbReference type="InterPro" id="IPR050108">
    <property type="entry name" value="CDK"/>
</dbReference>
<feature type="compositionally biased region" description="Basic and acidic residues" evidence="11">
    <location>
        <begin position="1038"/>
        <end position="1049"/>
    </location>
</feature>
<accession>A0A8H6Q7L1</accession>
<feature type="compositionally biased region" description="Polar residues" evidence="11">
    <location>
        <begin position="147"/>
        <end position="159"/>
    </location>
</feature>
<feature type="domain" description="Protein kinase" evidence="12">
    <location>
        <begin position="696"/>
        <end position="981"/>
    </location>
</feature>
<feature type="compositionally biased region" description="Polar residues" evidence="11">
    <location>
        <begin position="343"/>
        <end position="370"/>
    </location>
</feature>
<dbReference type="InterPro" id="IPR011009">
    <property type="entry name" value="Kinase-like_dom_sf"/>
</dbReference>
<dbReference type="GO" id="GO:0005524">
    <property type="term" value="F:ATP binding"/>
    <property type="evidence" value="ECO:0007669"/>
    <property type="project" value="UniProtKB-UniRule"/>
</dbReference>
<dbReference type="Gene3D" id="1.10.510.10">
    <property type="entry name" value="Transferase(Phosphotransferase) domain 1"/>
    <property type="match status" value="1"/>
</dbReference>
<dbReference type="GO" id="GO:0005737">
    <property type="term" value="C:cytoplasm"/>
    <property type="evidence" value="ECO:0007669"/>
    <property type="project" value="InterPro"/>
</dbReference>
<dbReference type="PROSITE" id="PS00813">
    <property type="entry name" value="IF4E"/>
    <property type="match status" value="1"/>
</dbReference>
<evidence type="ECO:0000256" key="1">
    <source>
        <dbReference type="ARBA" id="ARBA00006485"/>
    </source>
</evidence>
<dbReference type="CDD" id="cd07840">
    <property type="entry name" value="STKc_CDK9_like"/>
    <property type="match status" value="1"/>
</dbReference>
<feature type="compositionally biased region" description="Basic residues" evidence="11">
    <location>
        <begin position="178"/>
        <end position="204"/>
    </location>
</feature>
<dbReference type="FunFam" id="3.30.760.10:FF:000015">
    <property type="entry name" value="Translation initiation factor eIF4E3, putative"/>
    <property type="match status" value="1"/>
</dbReference>
<feature type="compositionally biased region" description="Polar residues" evidence="11">
    <location>
        <begin position="1053"/>
        <end position="1072"/>
    </location>
</feature>
<evidence type="ECO:0000256" key="10">
    <source>
        <dbReference type="PROSITE-ProRule" id="PRU10141"/>
    </source>
</evidence>
<keyword evidence="5 10" id="KW-0547">Nucleotide-binding</keyword>
<evidence type="ECO:0000256" key="9">
    <source>
        <dbReference type="ARBA" id="ARBA00048367"/>
    </source>
</evidence>
<dbReference type="SUPFAM" id="SSF55418">
    <property type="entry name" value="eIF4e-like"/>
    <property type="match status" value="1"/>
</dbReference>
<dbReference type="GO" id="GO:0003743">
    <property type="term" value="F:translation initiation factor activity"/>
    <property type="evidence" value="ECO:0007669"/>
    <property type="project" value="InterPro"/>
</dbReference>
<dbReference type="GO" id="GO:0004693">
    <property type="term" value="F:cyclin-dependent protein serine/threonine kinase activity"/>
    <property type="evidence" value="ECO:0007669"/>
    <property type="project" value="UniProtKB-EC"/>
</dbReference>
<feature type="compositionally biased region" description="Basic and acidic residues" evidence="11">
    <location>
        <begin position="1374"/>
        <end position="1397"/>
    </location>
</feature>
<feature type="compositionally biased region" description="Low complexity" evidence="11">
    <location>
        <begin position="529"/>
        <end position="543"/>
    </location>
</feature>
<sequence>MAGSGNSPLLRDQWSAPIDTRDQRDRGRQRPRGSNRDRGRDRFRDRERRRRSKGNGPIPPLRSPPPSRAHPQSELGGPRSYREFSPNNTSARGSSGLPYSEPRQRQNQNHHQFAEPQPLAGEKPTGRDYRRDNSPSAPPPFKRKRTQSPSPVRSYSSRQDPSHHHPASEQFDEFGRGYPHKKRGRFPGRGRARRRSPRRGRDRRRKESDRFKGPKSPVPGPRSPRNPRERFNSLDPAGDIDQEYRHRSTSRHSINSAASRFTAISRHSSRIDATMNPRPIQSAMDSSFRSPSPPRPVPSFDAEIAGVPPDGDPNAREMFPFHSERALNANNNQRSHPSRPHADTSQYSTSPKYGPSSNSYQGSPQSTSPHSGGRGGLSLHIRLHIVKTIILLRAARKTSTIKVKLRRLVQPTTLNRIRVLHTVVGIQVIVETSKAMAATDDFLALVTHPTILGRPGEAVLTVFNGALAAAAALTVLIPLMRSPHKVLRPSQGQKNRVSDQGSNPFSEDGDFQKMSRPTQPSNTNSTPNKGGKFSFAFKAKTTPAPAPKPVPDLAQRMQAREPPPRVAEPPRSRVPLGPPPRFKPEPRFDRRDRDRDRDRHRNRDRDRGRRDRRDFRREPRDFREPRDIRDNRKEDRRFDQRHDGRKDDRRQDPRPPRGPRERSPGVKQPRILTRPKPRPTLPEEYAKSDSVYYRKPGNESVIGAGTYGKVFKAIHVYTQRKVALKKIRMEGEKDGFPVTAVREIKLLQHLRNHNVVSLLEVMVERNECFMVFEYLSHDLTGLINHPTFTLTAAHKKDLAKQMFDGLNYLHHRGVLHRDIKAANILISNRGLLKFADFGLARFFSKSRQLDYTNRVITIWYRPPELLLGETRYGPAVDVWSAGCVFVELFTKKAVFPGEGGEISQLEKLYASLGTPTRAEWPDLVEMPWFELMRPTERKKRVFEDVYREVLSPAALDLVSQIFRYDPAKRPSAEEVLTHSYFVLEEPAPQQAVELENIEGDWHEFESKALRKEKDKEARRAEYQKDKEKRKAALSAPQSERETKRVRQDVEENPQPSAQPTEDSAKLSLSMTGTDGKDGGAKVDLPRSHTSKRFGPDSSHGGRSNPFNALSPLSGGVSSPSTNASSAFGLGSGAFASFGTPKTPGTNASDLNSSKALGEKRETASDQDSAAEVKAKASASSLTGPKEHALKSTWVIWYRPPTPKYSDYEKSTIPLASISSVESFWSIYTHLKRPSLLPTVSDYHIFKKGIRPVWEDDANKKGGKWIVRLKKGVADRYWEDLLLAMVGDQFAEASDEVCGAVLSVRSGEDVLSVWTRIDGGRNIKIRETIKRLLAFPADTNIIWKSHDDSIAQRSAIDQARQEKAAGNVGHHHHHLAGDRRRPTANDESMGDKGKAAAS</sequence>
<feature type="compositionally biased region" description="Low complexity" evidence="11">
    <location>
        <begin position="1169"/>
        <end position="1180"/>
    </location>
</feature>
<dbReference type="PANTHER" id="PTHR24056:SF546">
    <property type="entry name" value="CYCLIN-DEPENDENT KINASE 12"/>
    <property type="match status" value="1"/>
</dbReference>
<dbReference type="FunFam" id="3.30.200.20:FF:000270">
    <property type="entry name" value="Serine/threonine-protein kinase bur1"/>
    <property type="match status" value="1"/>
</dbReference>
<keyword evidence="3" id="KW-0723">Serine/threonine-protein kinase</keyword>
<dbReference type="EMBL" id="JACBAE010001261">
    <property type="protein sequence ID" value="KAF7168616.1"/>
    <property type="molecule type" value="Genomic_DNA"/>
</dbReference>
<feature type="compositionally biased region" description="Basic and acidic residues" evidence="11">
    <location>
        <begin position="124"/>
        <end position="133"/>
    </location>
</feature>
<feature type="region of interest" description="Disordered" evidence="11">
    <location>
        <begin position="1012"/>
        <end position="1123"/>
    </location>
</feature>
<feature type="region of interest" description="Disordered" evidence="11">
    <location>
        <begin position="1139"/>
        <end position="1183"/>
    </location>
</feature>
<evidence type="ECO:0000256" key="11">
    <source>
        <dbReference type="SAM" id="MobiDB-lite"/>
    </source>
</evidence>
<dbReference type="InterPro" id="IPR019770">
    <property type="entry name" value="TIF_eIF_4E_CS"/>
</dbReference>
<comment type="caution">
    <text evidence="13">The sequence shown here is derived from an EMBL/GenBank/DDBJ whole genome shotgun (WGS) entry which is preliminary data.</text>
</comment>
<reference evidence="13" key="1">
    <citation type="submission" date="2020-06" db="EMBL/GenBank/DDBJ databases">
        <title>Draft genome sequences of strains closely related to Aspergillus parafelis and Aspergillus hiratsukae.</title>
        <authorList>
            <person name="Dos Santos R.A.C."/>
            <person name="Rivero-Menendez O."/>
            <person name="Steenwyk J.L."/>
            <person name="Mead M.E."/>
            <person name="Goldman G.H."/>
            <person name="Alastruey-Izquierdo A."/>
            <person name="Rokas A."/>
        </authorList>
    </citation>
    <scope>NUCLEOTIDE SEQUENCE</scope>
    <source>
        <strain evidence="13">CNM-CM5623</strain>
    </source>
</reference>
<feature type="compositionally biased region" description="Polar residues" evidence="11">
    <location>
        <begin position="1142"/>
        <end position="1154"/>
    </location>
</feature>
<evidence type="ECO:0000313" key="13">
    <source>
        <dbReference type="EMBL" id="KAF7168616.1"/>
    </source>
</evidence>
<proteinExistence type="inferred from homology"/>
<dbReference type="InterPro" id="IPR001040">
    <property type="entry name" value="TIF_eIF_4E"/>
</dbReference>
<dbReference type="InterPro" id="IPR000719">
    <property type="entry name" value="Prot_kinase_dom"/>
</dbReference>
<feature type="compositionally biased region" description="Basic and acidic residues" evidence="11">
    <location>
        <begin position="558"/>
        <end position="571"/>
    </location>
</feature>
<dbReference type="InterPro" id="IPR017441">
    <property type="entry name" value="Protein_kinase_ATP_BS"/>
</dbReference>
<dbReference type="OrthoDB" id="204883at2759"/>
<dbReference type="FunFam" id="1.10.510.10:FF:000440">
    <property type="entry name" value="Serine/threonine-protein kinase bur1"/>
    <property type="match status" value="1"/>
</dbReference>
<feature type="compositionally biased region" description="Polar residues" evidence="11">
    <location>
        <begin position="490"/>
        <end position="505"/>
    </location>
</feature>
<evidence type="ECO:0000256" key="5">
    <source>
        <dbReference type="ARBA" id="ARBA00022741"/>
    </source>
</evidence>
<protein>
    <recommendedName>
        <fullName evidence="2">cyclin-dependent kinase</fullName>
        <ecNumber evidence="2">2.7.11.22</ecNumber>
    </recommendedName>
</protein>
<feature type="region of interest" description="Disordered" evidence="11">
    <location>
        <begin position="330"/>
        <end position="374"/>
    </location>
</feature>
<feature type="compositionally biased region" description="Basic and acidic residues" evidence="11">
    <location>
        <begin position="1012"/>
        <end position="1030"/>
    </location>
</feature>
<feature type="region of interest" description="Disordered" evidence="11">
    <location>
        <begin position="626"/>
        <end position="685"/>
    </location>
</feature>
<evidence type="ECO:0000313" key="14">
    <source>
        <dbReference type="Proteomes" id="UP000654922"/>
    </source>
</evidence>
<feature type="compositionally biased region" description="Basic and acidic residues" evidence="11">
    <location>
        <begin position="626"/>
        <end position="664"/>
    </location>
</feature>
<gene>
    <name evidence="13" type="ORF">CNMCM5623_001585</name>
</gene>
<evidence type="ECO:0000259" key="12">
    <source>
        <dbReference type="PROSITE" id="PS50011"/>
    </source>
</evidence>
<dbReference type="SMART" id="SM00220">
    <property type="entry name" value="S_TKc"/>
    <property type="match status" value="1"/>
</dbReference>
<dbReference type="GO" id="GO:0032968">
    <property type="term" value="P:positive regulation of transcription elongation by RNA polymerase II"/>
    <property type="evidence" value="ECO:0007669"/>
    <property type="project" value="TreeGrafter"/>
</dbReference>
<feature type="compositionally biased region" description="Low complexity" evidence="11">
    <location>
        <begin position="1109"/>
        <end position="1123"/>
    </location>
</feature>
<dbReference type="GO" id="GO:0003723">
    <property type="term" value="F:RNA binding"/>
    <property type="evidence" value="ECO:0007669"/>
    <property type="project" value="InterPro"/>
</dbReference>
<feature type="region of interest" description="Disordered" evidence="11">
    <location>
        <begin position="486"/>
        <end position="611"/>
    </location>
</feature>
<feature type="binding site" evidence="10">
    <location>
        <position position="725"/>
    </location>
    <ligand>
        <name>ATP</name>
        <dbReference type="ChEBI" id="CHEBI:30616"/>
    </ligand>
</feature>
<feature type="compositionally biased region" description="Pro residues" evidence="11">
    <location>
        <begin position="57"/>
        <end position="68"/>
    </location>
</feature>
<evidence type="ECO:0000256" key="6">
    <source>
        <dbReference type="ARBA" id="ARBA00022777"/>
    </source>
</evidence>
<evidence type="ECO:0000256" key="2">
    <source>
        <dbReference type="ARBA" id="ARBA00012425"/>
    </source>
</evidence>
<dbReference type="GO" id="GO:0030332">
    <property type="term" value="F:cyclin binding"/>
    <property type="evidence" value="ECO:0007669"/>
    <property type="project" value="TreeGrafter"/>
</dbReference>
<dbReference type="PANTHER" id="PTHR24056">
    <property type="entry name" value="CELL DIVISION PROTEIN KINASE"/>
    <property type="match status" value="1"/>
</dbReference>
<feature type="compositionally biased region" description="Basic and acidic residues" evidence="11">
    <location>
        <begin position="582"/>
        <end position="611"/>
    </location>
</feature>
<feature type="region of interest" description="Disordered" evidence="11">
    <location>
        <begin position="1359"/>
        <end position="1397"/>
    </location>
</feature>
<name>A0A8H6Q7L1_9EURO</name>
<dbReference type="Gene3D" id="3.30.200.20">
    <property type="entry name" value="Phosphorylase Kinase, domain 1"/>
    <property type="match status" value="1"/>
</dbReference>
<evidence type="ECO:0000256" key="4">
    <source>
        <dbReference type="ARBA" id="ARBA00022679"/>
    </source>
</evidence>
<comment type="catalytic activity">
    <reaction evidence="8">
        <text>L-threonyl-[protein] + ATP = O-phospho-L-threonyl-[protein] + ADP + H(+)</text>
        <dbReference type="Rhea" id="RHEA:46608"/>
        <dbReference type="Rhea" id="RHEA-COMP:11060"/>
        <dbReference type="Rhea" id="RHEA-COMP:11605"/>
        <dbReference type="ChEBI" id="CHEBI:15378"/>
        <dbReference type="ChEBI" id="CHEBI:30013"/>
        <dbReference type="ChEBI" id="CHEBI:30616"/>
        <dbReference type="ChEBI" id="CHEBI:61977"/>
        <dbReference type="ChEBI" id="CHEBI:456216"/>
        <dbReference type="EC" id="2.7.11.22"/>
    </reaction>
</comment>
<dbReference type="GO" id="GO:0008024">
    <property type="term" value="C:cyclin/CDK positive transcription elongation factor complex"/>
    <property type="evidence" value="ECO:0007669"/>
    <property type="project" value="TreeGrafter"/>
</dbReference>
<dbReference type="Pfam" id="PF00069">
    <property type="entry name" value="Pkinase"/>
    <property type="match status" value="1"/>
</dbReference>
<feature type="compositionally biased region" description="Polar residues" evidence="11">
    <location>
        <begin position="515"/>
        <end position="528"/>
    </location>
</feature>
<comment type="similarity">
    <text evidence="1">Belongs to the protein kinase superfamily. CMGC Ser/Thr protein kinase family. CDC2/CDKX subfamily.</text>
</comment>
<dbReference type="PROSITE" id="PS00108">
    <property type="entry name" value="PROTEIN_KINASE_ST"/>
    <property type="match status" value="1"/>
</dbReference>
<dbReference type="Pfam" id="PF01652">
    <property type="entry name" value="IF4E"/>
    <property type="match status" value="1"/>
</dbReference>
<dbReference type="PROSITE" id="PS50011">
    <property type="entry name" value="PROTEIN_KINASE_DOM"/>
    <property type="match status" value="1"/>
</dbReference>
<dbReference type="InterPro" id="IPR023398">
    <property type="entry name" value="TIF_eIF4e-like"/>
</dbReference>
<dbReference type="PROSITE" id="PS00107">
    <property type="entry name" value="PROTEIN_KINASE_ATP"/>
    <property type="match status" value="1"/>
</dbReference>
<feature type="compositionally biased region" description="Basic and acidic residues" evidence="11">
    <location>
        <begin position="1074"/>
        <end position="1086"/>
    </location>
</feature>
<dbReference type="InterPro" id="IPR008271">
    <property type="entry name" value="Ser/Thr_kinase_AS"/>
</dbReference>
<dbReference type="Proteomes" id="UP000654922">
    <property type="component" value="Unassembled WGS sequence"/>
</dbReference>
<evidence type="ECO:0000256" key="8">
    <source>
        <dbReference type="ARBA" id="ARBA00047811"/>
    </source>
</evidence>
<dbReference type="SUPFAM" id="SSF56112">
    <property type="entry name" value="Protein kinase-like (PK-like)"/>
    <property type="match status" value="1"/>
</dbReference>
<dbReference type="EC" id="2.7.11.22" evidence="2"/>
<organism evidence="13 14">
    <name type="scientific">Aspergillus felis</name>
    <dbReference type="NCBI Taxonomy" id="1287682"/>
    <lineage>
        <taxon>Eukaryota</taxon>
        <taxon>Fungi</taxon>
        <taxon>Dikarya</taxon>
        <taxon>Ascomycota</taxon>
        <taxon>Pezizomycotina</taxon>
        <taxon>Eurotiomycetes</taxon>
        <taxon>Eurotiomycetidae</taxon>
        <taxon>Eurotiales</taxon>
        <taxon>Aspergillaceae</taxon>
        <taxon>Aspergillus</taxon>
        <taxon>Aspergillus subgen. Fumigati</taxon>
    </lineage>
</organism>
<keyword evidence="7 10" id="KW-0067">ATP-binding</keyword>
<comment type="catalytic activity">
    <reaction evidence="9">
        <text>L-seryl-[protein] + ATP = O-phospho-L-seryl-[protein] + ADP + H(+)</text>
        <dbReference type="Rhea" id="RHEA:17989"/>
        <dbReference type="Rhea" id="RHEA-COMP:9863"/>
        <dbReference type="Rhea" id="RHEA-COMP:11604"/>
        <dbReference type="ChEBI" id="CHEBI:15378"/>
        <dbReference type="ChEBI" id="CHEBI:29999"/>
        <dbReference type="ChEBI" id="CHEBI:30616"/>
        <dbReference type="ChEBI" id="CHEBI:83421"/>
        <dbReference type="ChEBI" id="CHEBI:456216"/>
        <dbReference type="EC" id="2.7.11.22"/>
    </reaction>
</comment>
<keyword evidence="4" id="KW-0808">Transferase</keyword>
<evidence type="ECO:0000256" key="3">
    <source>
        <dbReference type="ARBA" id="ARBA00022527"/>
    </source>
</evidence>
<dbReference type="GO" id="GO:0008353">
    <property type="term" value="F:RNA polymerase II CTD heptapeptide repeat kinase activity"/>
    <property type="evidence" value="ECO:0007669"/>
    <property type="project" value="TreeGrafter"/>
</dbReference>